<keyword evidence="10" id="KW-0626">Porin</keyword>
<keyword evidence="14" id="KW-0449">Lipoprotein</keyword>
<keyword evidence="8" id="KW-0625">Polysaccharide transport</keyword>
<evidence type="ECO:0000256" key="2">
    <source>
        <dbReference type="ARBA" id="ARBA00009450"/>
    </source>
</evidence>
<dbReference type="InterPro" id="IPR054765">
    <property type="entry name" value="SLBB_dom"/>
</dbReference>
<sequence>MRPAYANAAWQHWSDIMYVKRRTRTVRPELILLAATVLGGCTSLPRNGPTGTQIARSATKQNAIGFKIVDIAPENIDTLSMTGSPTNILAALALAGQVDQIGPGDVLSVEIYEVGVTLFGGRAHIGTSDPSADNGADLSASSATVGGGGIVVDRDGNITLPYVGTISVAGLTTTQVQDRIVAALRSKSQSPQVVVSLRRNVSNAVVIMGDVANPGRVPLTLARETLLDVIAERGGISRTTQTGSSTATGTGAQDVVVRFTRHGRTVEQPLDSVVAGSADDLMLLAGDRVELIRQPRTFTVFGALDRISQIPFESRKLTLAEALARAGGPNDGRADPRSVFVFRLAADTIAPTDSAELVASSVSKPPVLTPIAYRIDMMQAQNYFLAQRFVMRDKDLIYIGNAAANQPLKLVQALGQLFSPVIAVQNATR</sequence>
<evidence type="ECO:0000256" key="4">
    <source>
        <dbReference type="ARBA" id="ARBA00022452"/>
    </source>
</evidence>
<dbReference type="InterPro" id="IPR003715">
    <property type="entry name" value="Poly_export_N"/>
</dbReference>
<evidence type="ECO:0000256" key="12">
    <source>
        <dbReference type="ARBA" id="ARBA00023139"/>
    </source>
</evidence>
<evidence type="ECO:0000256" key="8">
    <source>
        <dbReference type="ARBA" id="ARBA00023047"/>
    </source>
</evidence>
<dbReference type="GO" id="GO:0015288">
    <property type="term" value="F:porin activity"/>
    <property type="evidence" value="ECO:0007669"/>
    <property type="project" value="UniProtKB-KW"/>
</dbReference>
<evidence type="ECO:0000256" key="5">
    <source>
        <dbReference type="ARBA" id="ARBA00022597"/>
    </source>
</evidence>
<keyword evidence="19" id="KW-1185">Reference proteome</keyword>
<evidence type="ECO:0000259" key="15">
    <source>
        <dbReference type="Pfam" id="PF02563"/>
    </source>
</evidence>
<dbReference type="GO" id="GO:0015159">
    <property type="term" value="F:polysaccharide transmembrane transporter activity"/>
    <property type="evidence" value="ECO:0007669"/>
    <property type="project" value="InterPro"/>
</dbReference>
<keyword evidence="4" id="KW-1134">Transmembrane beta strand</keyword>
<evidence type="ECO:0000313" key="19">
    <source>
        <dbReference type="Proteomes" id="UP000290975"/>
    </source>
</evidence>
<dbReference type="PANTHER" id="PTHR33619:SF3">
    <property type="entry name" value="POLYSACCHARIDE EXPORT PROTEIN GFCE-RELATED"/>
    <property type="match status" value="1"/>
</dbReference>
<evidence type="ECO:0000259" key="16">
    <source>
        <dbReference type="Pfam" id="PF10531"/>
    </source>
</evidence>
<keyword evidence="12" id="KW-0564">Palmitate</keyword>
<evidence type="ECO:0000256" key="3">
    <source>
        <dbReference type="ARBA" id="ARBA00022448"/>
    </source>
</evidence>
<dbReference type="Gene3D" id="3.10.560.10">
    <property type="entry name" value="Outer membrane lipoprotein wza domain like"/>
    <property type="match status" value="2"/>
</dbReference>
<gene>
    <name evidence="18" type="ORF">MBESOW_P2310</name>
</gene>
<proteinExistence type="inferred from homology"/>
<keyword evidence="9" id="KW-0406">Ion transport</keyword>
<dbReference type="Proteomes" id="UP000290975">
    <property type="component" value="Unassembled WGS sequence"/>
</dbReference>
<dbReference type="GO" id="GO:0046930">
    <property type="term" value="C:pore complex"/>
    <property type="evidence" value="ECO:0007669"/>
    <property type="project" value="UniProtKB-KW"/>
</dbReference>
<evidence type="ECO:0000256" key="7">
    <source>
        <dbReference type="ARBA" id="ARBA00022729"/>
    </source>
</evidence>
<evidence type="ECO:0000313" key="18">
    <source>
        <dbReference type="EMBL" id="GBH31049.1"/>
    </source>
</evidence>
<feature type="domain" description="Soluble ligand binding" evidence="16">
    <location>
        <begin position="207"/>
        <end position="241"/>
    </location>
</feature>
<name>A0A401J341_SPHXE</name>
<dbReference type="Pfam" id="PF02563">
    <property type="entry name" value="Poly_export"/>
    <property type="match status" value="1"/>
</dbReference>
<dbReference type="InterPro" id="IPR019554">
    <property type="entry name" value="Soluble_ligand-bd"/>
</dbReference>
<dbReference type="Gene3D" id="3.30.1950.10">
    <property type="entry name" value="wza like domain"/>
    <property type="match status" value="1"/>
</dbReference>
<keyword evidence="7" id="KW-0732">Signal</keyword>
<dbReference type="InterPro" id="IPR049712">
    <property type="entry name" value="Poly_export"/>
</dbReference>
<organism evidence="18 19">
    <name type="scientific">Sphingobium xenophagum</name>
    <dbReference type="NCBI Taxonomy" id="121428"/>
    <lineage>
        <taxon>Bacteria</taxon>
        <taxon>Pseudomonadati</taxon>
        <taxon>Pseudomonadota</taxon>
        <taxon>Alphaproteobacteria</taxon>
        <taxon>Sphingomonadales</taxon>
        <taxon>Sphingomonadaceae</taxon>
        <taxon>Sphingobium</taxon>
    </lineage>
</organism>
<evidence type="ECO:0000256" key="1">
    <source>
        <dbReference type="ARBA" id="ARBA00004571"/>
    </source>
</evidence>
<accession>A0A401J341</accession>
<comment type="subcellular location">
    <subcellularLocation>
        <location evidence="1">Cell outer membrane</location>
        <topology evidence="1">Multi-pass membrane protein</topology>
    </subcellularLocation>
</comment>
<protein>
    <submittedName>
        <fullName evidence="18">Polysaccharide biosynthesis/export protein</fullName>
    </submittedName>
</protein>
<keyword evidence="5" id="KW-0762">Sugar transport</keyword>
<dbReference type="GO" id="GO:0009279">
    <property type="term" value="C:cell outer membrane"/>
    <property type="evidence" value="ECO:0007669"/>
    <property type="project" value="UniProtKB-SubCell"/>
</dbReference>
<evidence type="ECO:0000256" key="6">
    <source>
        <dbReference type="ARBA" id="ARBA00022692"/>
    </source>
</evidence>
<reference evidence="18 19" key="1">
    <citation type="submission" date="2014-12" db="EMBL/GenBank/DDBJ databases">
        <title>Whole genome sequencing of Sphingobium xenophagum OW59.</title>
        <authorList>
            <person name="Ohta Y."/>
            <person name="Nishi S."/>
            <person name="Hatada Y."/>
        </authorList>
    </citation>
    <scope>NUCLEOTIDE SEQUENCE [LARGE SCALE GENOMIC DNA]</scope>
    <source>
        <strain evidence="18 19">OW59</strain>
    </source>
</reference>
<keyword evidence="11" id="KW-0472">Membrane</keyword>
<keyword evidence="13" id="KW-0998">Cell outer membrane</keyword>
<keyword evidence="6" id="KW-0812">Transmembrane</keyword>
<evidence type="ECO:0000256" key="9">
    <source>
        <dbReference type="ARBA" id="ARBA00023065"/>
    </source>
</evidence>
<keyword evidence="3" id="KW-0813">Transport</keyword>
<comment type="similarity">
    <text evidence="2">Belongs to the BexD/CtrA/VexA family.</text>
</comment>
<evidence type="ECO:0000256" key="11">
    <source>
        <dbReference type="ARBA" id="ARBA00023136"/>
    </source>
</evidence>
<dbReference type="Pfam" id="PF22461">
    <property type="entry name" value="SLBB_2"/>
    <property type="match status" value="1"/>
</dbReference>
<evidence type="ECO:0000259" key="17">
    <source>
        <dbReference type="Pfam" id="PF22461"/>
    </source>
</evidence>
<feature type="domain" description="SLBB" evidence="17">
    <location>
        <begin position="298"/>
        <end position="399"/>
    </location>
</feature>
<dbReference type="AlphaFoldDB" id="A0A401J341"/>
<dbReference type="GO" id="GO:0006811">
    <property type="term" value="P:monoatomic ion transport"/>
    <property type="evidence" value="ECO:0007669"/>
    <property type="project" value="UniProtKB-KW"/>
</dbReference>
<dbReference type="Pfam" id="PF10531">
    <property type="entry name" value="SLBB"/>
    <property type="match status" value="1"/>
</dbReference>
<comment type="caution">
    <text evidence="18">The sequence shown here is derived from an EMBL/GenBank/DDBJ whole genome shotgun (WGS) entry which is preliminary data.</text>
</comment>
<evidence type="ECO:0000256" key="13">
    <source>
        <dbReference type="ARBA" id="ARBA00023237"/>
    </source>
</evidence>
<feature type="domain" description="Polysaccharide export protein N-terminal" evidence="15">
    <location>
        <begin position="100"/>
        <end position="197"/>
    </location>
</feature>
<dbReference type="EMBL" id="BBQY01000013">
    <property type="protein sequence ID" value="GBH31049.1"/>
    <property type="molecule type" value="Genomic_DNA"/>
</dbReference>
<evidence type="ECO:0000256" key="10">
    <source>
        <dbReference type="ARBA" id="ARBA00023114"/>
    </source>
</evidence>
<evidence type="ECO:0000256" key="14">
    <source>
        <dbReference type="ARBA" id="ARBA00023288"/>
    </source>
</evidence>
<dbReference type="PANTHER" id="PTHR33619">
    <property type="entry name" value="POLYSACCHARIDE EXPORT PROTEIN GFCE-RELATED"/>
    <property type="match status" value="1"/>
</dbReference>